<dbReference type="EMBL" id="CP054492">
    <property type="protein sequence ID" value="QOY50969.1"/>
    <property type="molecule type" value="Genomic_DNA"/>
</dbReference>
<dbReference type="Proteomes" id="UP000593994">
    <property type="component" value="Chromosome"/>
</dbReference>
<keyword evidence="2" id="KW-1185">Reference proteome</keyword>
<accession>A0A7S7RLX1</accession>
<reference evidence="1 2" key="1">
    <citation type="submission" date="2020-05" db="EMBL/GenBank/DDBJ databases">
        <title>Sulfurimonas marisnigri, sp. nov., and Sulfurimonas baltica, sp. nov., manganese oxide reducing chemolithoautotrophs of the class Epsilonproteobacteria isolated from the pelagic redoxclines of the Black and Baltic Seas and emended description of the genus Sulfurimonas.</title>
        <authorList>
            <person name="Henkel J.V."/>
            <person name="Laudan C."/>
            <person name="Werner J."/>
            <person name="Neu T."/>
            <person name="Plewe S."/>
            <person name="Sproer C."/>
            <person name="Bunk B."/>
            <person name="Schulz-Vogt H.N."/>
        </authorList>
    </citation>
    <scope>NUCLEOTIDE SEQUENCE [LARGE SCALE GENOMIC DNA]</scope>
    <source>
        <strain evidence="1 2">GD2</strain>
    </source>
</reference>
<gene>
    <name evidence="1" type="ORF">HUE88_07380</name>
</gene>
<sequence>MIEKTLLAINSKEILEFEISIKSVINYCEKNNIEIQLVKDVLFVEFEKKSIQITSKENIDESFSLWECY</sequence>
<dbReference type="AlphaFoldDB" id="A0A7S7RLX1"/>
<evidence type="ECO:0000313" key="1">
    <source>
        <dbReference type="EMBL" id="QOY50969.1"/>
    </source>
</evidence>
<dbReference type="RefSeq" id="WP_194368088.1">
    <property type="nucleotide sequence ID" value="NZ_CP054492.1"/>
</dbReference>
<organism evidence="1 2">
    <name type="scientific">Candidatus Sulfurimonas baltica</name>
    <dbReference type="NCBI Taxonomy" id="2740404"/>
    <lineage>
        <taxon>Bacteria</taxon>
        <taxon>Pseudomonadati</taxon>
        <taxon>Campylobacterota</taxon>
        <taxon>Epsilonproteobacteria</taxon>
        <taxon>Campylobacterales</taxon>
        <taxon>Sulfurimonadaceae</taxon>
        <taxon>Sulfurimonas</taxon>
    </lineage>
</organism>
<protein>
    <submittedName>
        <fullName evidence="1">Uncharacterized protein</fullName>
    </submittedName>
</protein>
<name>A0A7S7RLX1_9BACT</name>
<dbReference type="KEGG" id="sbal:HUE88_07380"/>
<evidence type="ECO:0000313" key="2">
    <source>
        <dbReference type="Proteomes" id="UP000593994"/>
    </source>
</evidence>
<proteinExistence type="predicted"/>